<sequence length="148" mass="17045">MARLATGYIILCGIGIAALIGVVLLFTTNRIAVKKKHFDLTSSYQLNENYTVIRLLLPHAVFHSICYILYTFLSACLSRNADSFEYVTFRILSSAIYIIPIYTAISQIMIWFITNYSKHLKKTKLNQATLPIIKKDDVYFTAYSKMWR</sequence>
<evidence type="ECO:0000313" key="7">
    <source>
        <dbReference type="Proteomes" id="UP001176961"/>
    </source>
</evidence>
<keyword evidence="2 5" id="KW-0812">Transmembrane</keyword>
<dbReference type="Pfam" id="PF10292">
    <property type="entry name" value="7TM_GPCR_Srab"/>
    <property type="match status" value="1"/>
</dbReference>
<organism evidence="6 7">
    <name type="scientific">Cylicocyclus nassatus</name>
    <name type="common">Nematode worm</name>
    <dbReference type="NCBI Taxonomy" id="53992"/>
    <lineage>
        <taxon>Eukaryota</taxon>
        <taxon>Metazoa</taxon>
        <taxon>Ecdysozoa</taxon>
        <taxon>Nematoda</taxon>
        <taxon>Chromadorea</taxon>
        <taxon>Rhabditida</taxon>
        <taxon>Rhabditina</taxon>
        <taxon>Rhabditomorpha</taxon>
        <taxon>Strongyloidea</taxon>
        <taxon>Strongylidae</taxon>
        <taxon>Cylicocyclus</taxon>
    </lineage>
</organism>
<evidence type="ECO:0000256" key="5">
    <source>
        <dbReference type="SAM" id="Phobius"/>
    </source>
</evidence>
<protein>
    <submittedName>
        <fullName evidence="6">Uncharacterized protein</fullName>
    </submittedName>
</protein>
<comment type="subcellular location">
    <subcellularLocation>
        <location evidence="1">Membrane</location>
        <topology evidence="1">Multi-pass membrane protein</topology>
    </subcellularLocation>
</comment>
<feature type="transmembrane region" description="Helical" evidence="5">
    <location>
        <begin position="55"/>
        <end position="75"/>
    </location>
</feature>
<feature type="transmembrane region" description="Helical" evidence="5">
    <location>
        <begin position="6"/>
        <end position="26"/>
    </location>
</feature>
<accession>A0AA36MFM3</accession>
<dbReference type="PANTHER" id="PTHR31357:SF18">
    <property type="entry name" value="SERPENTINE RECEPTOR, CLASS T"/>
    <property type="match status" value="1"/>
</dbReference>
<proteinExistence type="predicted"/>
<dbReference type="PANTHER" id="PTHR31357">
    <property type="entry name" value="SERPENTINE RECEPTOR CLASS ALPHA-10"/>
    <property type="match status" value="1"/>
</dbReference>
<evidence type="ECO:0000256" key="3">
    <source>
        <dbReference type="ARBA" id="ARBA00022989"/>
    </source>
</evidence>
<dbReference type="EMBL" id="CATQJL010000316">
    <property type="protein sequence ID" value="CAJ0608465.1"/>
    <property type="molecule type" value="Genomic_DNA"/>
</dbReference>
<keyword evidence="3 5" id="KW-1133">Transmembrane helix</keyword>
<reference evidence="6" key="1">
    <citation type="submission" date="2023-07" db="EMBL/GenBank/DDBJ databases">
        <authorList>
            <consortium name="CYATHOMIX"/>
        </authorList>
    </citation>
    <scope>NUCLEOTIDE SEQUENCE</scope>
    <source>
        <strain evidence="6">N/A</strain>
    </source>
</reference>
<feature type="transmembrane region" description="Helical" evidence="5">
    <location>
        <begin position="95"/>
        <end position="114"/>
    </location>
</feature>
<evidence type="ECO:0000256" key="1">
    <source>
        <dbReference type="ARBA" id="ARBA00004141"/>
    </source>
</evidence>
<dbReference type="Proteomes" id="UP001176961">
    <property type="component" value="Unassembled WGS sequence"/>
</dbReference>
<comment type="caution">
    <text evidence="6">The sequence shown here is derived from an EMBL/GenBank/DDBJ whole genome shotgun (WGS) entry which is preliminary data.</text>
</comment>
<evidence type="ECO:0000256" key="4">
    <source>
        <dbReference type="ARBA" id="ARBA00023136"/>
    </source>
</evidence>
<evidence type="ECO:0000313" key="6">
    <source>
        <dbReference type="EMBL" id="CAJ0608465.1"/>
    </source>
</evidence>
<name>A0AA36MFM3_CYLNA</name>
<evidence type="ECO:0000256" key="2">
    <source>
        <dbReference type="ARBA" id="ARBA00022692"/>
    </source>
</evidence>
<dbReference type="AlphaFoldDB" id="A0AA36MFM3"/>
<dbReference type="InterPro" id="IPR019408">
    <property type="entry name" value="7TM_GPCR_serpentine_rcpt_Srab"/>
</dbReference>
<keyword evidence="4 5" id="KW-0472">Membrane</keyword>
<gene>
    <name evidence="6" type="ORF">CYNAS_LOCUS20448</name>
</gene>
<dbReference type="InterPro" id="IPR051080">
    <property type="entry name" value="Nematode_rcpt-like_serp_alpha"/>
</dbReference>
<keyword evidence="7" id="KW-1185">Reference proteome</keyword>
<dbReference type="GO" id="GO:0004984">
    <property type="term" value="F:olfactory receptor activity"/>
    <property type="evidence" value="ECO:0007669"/>
    <property type="project" value="TreeGrafter"/>
</dbReference>
<dbReference type="GO" id="GO:0016020">
    <property type="term" value="C:membrane"/>
    <property type="evidence" value="ECO:0007669"/>
    <property type="project" value="UniProtKB-SubCell"/>
</dbReference>